<dbReference type="Proteomes" id="UP001596461">
    <property type="component" value="Unassembled WGS sequence"/>
</dbReference>
<comment type="similarity">
    <text evidence="1">Belongs to the universal stress protein A family.</text>
</comment>
<dbReference type="GeneID" id="81123743"/>
<reference evidence="3 4" key="1">
    <citation type="journal article" date="2019" name="Int. J. Syst. Evol. Microbiol.">
        <title>The Global Catalogue of Microorganisms (GCM) 10K type strain sequencing project: providing services to taxonomists for standard genome sequencing and annotation.</title>
        <authorList>
            <consortium name="The Broad Institute Genomics Platform"/>
            <consortium name="The Broad Institute Genome Sequencing Center for Infectious Disease"/>
            <person name="Wu L."/>
            <person name="Ma J."/>
        </authorList>
    </citation>
    <scope>NUCLEOTIDE SEQUENCE [LARGE SCALE GENOMIC DNA]</scope>
    <source>
        <strain evidence="3 4">DT31</strain>
    </source>
</reference>
<dbReference type="SUPFAM" id="SSF52402">
    <property type="entry name" value="Adenine nucleotide alpha hydrolases-like"/>
    <property type="match status" value="1"/>
</dbReference>
<name>A0ABD5WDB1_9EURY</name>
<dbReference type="Gene3D" id="3.40.50.620">
    <property type="entry name" value="HUPs"/>
    <property type="match status" value="1"/>
</dbReference>
<protein>
    <submittedName>
        <fullName evidence="3">Universal stress protein</fullName>
    </submittedName>
</protein>
<feature type="domain" description="UspA" evidence="2">
    <location>
        <begin position="41"/>
        <end position="128"/>
    </location>
</feature>
<comment type="caution">
    <text evidence="3">The sequence shown here is derived from an EMBL/GenBank/DDBJ whole genome shotgun (WGS) entry which is preliminary data.</text>
</comment>
<sequence>MLYVLATNSVERSEALCAYLVPRVDDGDTVHAVNSQRGGDRTSQEQLDLGTEALAVVNERLSPVTAVETHQLVRGNSPAEDVLAFVDRYEADEIVMGVRKRTPASKILFGSVAQDVLANSPVPMRVVPVLGAR</sequence>
<gene>
    <name evidence="3" type="ORF">ACFQL9_16625</name>
</gene>
<dbReference type="InterPro" id="IPR006016">
    <property type="entry name" value="UspA"/>
</dbReference>
<dbReference type="PANTHER" id="PTHR46268">
    <property type="entry name" value="STRESS RESPONSE PROTEIN NHAX"/>
    <property type="match status" value="1"/>
</dbReference>
<evidence type="ECO:0000313" key="4">
    <source>
        <dbReference type="Proteomes" id="UP001596461"/>
    </source>
</evidence>
<proteinExistence type="inferred from homology"/>
<dbReference type="Pfam" id="PF00582">
    <property type="entry name" value="Usp"/>
    <property type="match status" value="1"/>
</dbReference>
<organism evidence="3 4">
    <name type="scientific">Halobaculum lipolyticum</name>
    <dbReference type="NCBI Taxonomy" id="3032001"/>
    <lineage>
        <taxon>Archaea</taxon>
        <taxon>Methanobacteriati</taxon>
        <taxon>Methanobacteriota</taxon>
        <taxon>Stenosarchaea group</taxon>
        <taxon>Halobacteria</taxon>
        <taxon>Halobacteriales</taxon>
        <taxon>Haloferacaceae</taxon>
        <taxon>Halobaculum</taxon>
    </lineage>
</organism>
<evidence type="ECO:0000256" key="1">
    <source>
        <dbReference type="ARBA" id="ARBA00008791"/>
    </source>
</evidence>
<dbReference type="PANTHER" id="PTHR46268:SF6">
    <property type="entry name" value="UNIVERSAL STRESS PROTEIN UP12"/>
    <property type="match status" value="1"/>
</dbReference>
<dbReference type="AlphaFoldDB" id="A0ABD5WDB1"/>
<dbReference type="CDD" id="cd00293">
    <property type="entry name" value="USP-like"/>
    <property type="match status" value="1"/>
</dbReference>
<dbReference type="InterPro" id="IPR014729">
    <property type="entry name" value="Rossmann-like_a/b/a_fold"/>
</dbReference>
<evidence type="ECO:0000259" key="2">
    <source>
        <dbReference type="Pfam" id="PF00582"/>
    </source>
</evidence>
<accession>A0ABD5WDB1</accession>
<dbReference type="EMBL" id="JBHTAH010000021">
    <property type="protein sequence ID" value="MFC7071272.1"/>
    <property type="molecule type" value="Genomic_DNA"/>
</dbReference>
<keyword evidence="4" id="KW-1185">Reference proteome</keyword>
<evidence type="ECO:0000313" key="3">
    <source>
        <dbReference type="EMBL" id="MFC7071272.1"/>
    </source>
</evidence>
<dbReference type="RefSeq" id="WP_284031928.1">
    <property type="nucleotide sequence ID" value="NZ_CP126154.1"/>
</dbReference>